<evidence type="ECO:0000313" key="5">
    <source>
        <dbReference type="Proteomes" id="UP000573599"/>
    </source>
</evidence>
<feature type="domain" description="NodB homology" evidence="3">
    <location>
        <begin position="4"/>
        <end position="174"/>
    </location>
</feature>
<dbReference type="GO" id="GO:0016810">
    <property type="term" value="F:hydrolase activity, acting on carbon-nitrogen (but not peptide) bonds"/>
    <property type="evidence" value="ECO:0007669"/>
    <property type="project" value="InterPro"/>
</dbReference>
<proteinExistence type="predicted"/>
<organism evidence="4 5">
    <name type="scientific">Pedococcus badiiscoriae</name>
    <dbReference type="NCBI Taxonomy" id="642776"/>
    <lineage>
        <taxon>Bacteria</taxon>
        <taxon>Bacillati</taxon>
        <taxon>Actinomycetota</taxon>
        <taxon>Actinomycetes</taxon>
        <taxon>Micrococcales</taxon>
        <taxon>Intrasporangiaceae</taxon>
        <taxon>Pedococcus</taxon>
    </lineage>
</organism>
<dbReference type="GO" id="GO:0005975">
    <property type="term" value="P:carbohydrate metabolic process"/>
    <property type="evidence" value="ECO:0007669"/>
    <property type="project" value="InterPro"/>
</dbReference>
<dbReference type="AlphaFoldDB" id="A0A852WE22"/>
<gene>
    <name evidence="4" type="ORF">BJ986_001765</name>
</gene>
<dbReference type="InterPro" id="IPR011330">
    <property type="entry name" value="Glyco_hydro/deAcase_b/a-brl"/>
</dbReference>
<dbReference type="Pfam" id="PF01522">
    <property type="entry name" value="Polysacc_deac_1"/>
    <property type="match status" value="1"/>
</dbReference>
<dbReference type="RefSeq" id="WP_179421643.1">
    <property type="nucleotide sequence ID" value="NZ_JACCAB010000001.1"/>
</dbReference>
<comment type="caution">
    <text evidence="4">The sequence shown here is derived from an EMBL/GenBank/DDBJ whole genome shotgun (WGS) entry which is preliminary data.</text>
</comment>
<accession>A0A852WE22</accession>
<name>A0A852WE22_9MICO</name>
<reference evidence="4 5" key="1">
    <citation type="submission" date="2020-07" db="EMBL/GenBank/DDBJ databases">
        <title>Sequencing the genomes of 1000 actinobacteria strains.</title>
        <authorList>
            <person name="Klenk H.-P."/>
        </authorList>
    </citation>
    <scope>NUCLEOTIDE SEQUENCE [LARGE SCALE GENOMIC DNA]</scope>
    <source>
        <strain evidence="4 5">DSM 23987</strain>
    </source>
</reference>
<evidence type="ECO:0000256" key="1">
    <source>
        <dbReference type="ARBA" id="ARBA00022723"/>
    </source>
</evidence>
<dbReference type="Proteomes" id="UP000573599">
    <property type="component" value="Unassembled WGS sequence"/>
</dbReference>
<dbReference type="InterPro" id="IPR002509">
    <property type="entry name" value="NODB_dom"/>
</dbReference>
<evidence type="ECO:0000256" key="2">
    <source>
        <dbReference type="ARBA" id="ARBA00022801"/>
    </source>
</evidence>
<dbReference type="PROSITE" id="PS51677">
    <property type="entry name" value="NODB"/>
    <property type="match status" value="1"/>
</dbReference>
<dbReference type="Gene3D" id="3.20.20.370">
    <property type="entry name" value="Glycoside hydrolase/deacetylase"/>
    <property type="match status" value="1"/>
</dbReference>
<keyword evidence="2" id="KW-0378">Hydrolase</keyword>
<dbReference type="GO" id="GO:0046872">
    <property type="term" value="F:metal ion binding"/>
    <property type="evidence" value="ECO:0007669"/>
    <property type="project" value="UniProtKB-KW"/>
</dbReference>
<keyword evidence="1" id="KW-0479">Metal-binding</keyword>
<dbReference type="PANTHER" id="PTHR10587:SF133">
    <property type="entry name" value="CHITIN DEACETYLASE 1-RELATED"/>
    <property type="match status" value="1"/>
</dbReference>
<dbReference type="PANTHER" id="PTHR10587">
    <property type="entry name" value="GLYCOSYL TRANSFERASE-RELATED"/>
    <property type="match status" value="1"/>
</dbReference>
<protein>
    <submittedName>
        <fullName evidence="4">Peptidoglycan/xylan/chitin deacetylase (PgdA/CDA1 family)</fullName>
    </submittedName>
</protein>
<evidence type="ECO:0000259" key="3">
    <source>
        <dbReference type="PROSITE" id="PS51677"/>
    </source>
</evidence>
<dbReference type="SUPFAM" id="SSF88713">
    <property type="entry name" value="Glycoside hydrolase/deacetylase"/>
    <property type="match status" value="1"/>
</dbReference>
<dbReference type="EMBL" id="JACCAB010000001">
    <property type="protein sequence ID" value="NYG07278.1"/>
    <property type="molecule type" value="Genomic_DNA"/>
</dbReference>
<keyword evidence="5" id="KW-1185">Reference proteome</keyword>
<sequence length="174" mass="18750">MRPRLWAPTFDDGPSASTSAILGALSANGQVRATFFNVGAQEQLHPALVLAQQAAGQWPGDHSYSHPFPDELPSYAVTDEILGTQQIHEQLTGVREWLFRPPFGPATAAIRATALSMGMTEVLWTVDTRDYAGATTPEIVATAMTAHDKDIVLMHDVLRQGSPLVGTGKLRTAM</sequence>
<dbReference type="CDD" id="cd10917">
    <property type="entry name" value="CE4_NodB_like_6s_7s"/>
    <property type="match status" value="1"/>
</dbReference>
<evidence type="ECO:0000313" key="4">
    <source>
        <dbReference type="EMBL" id="NYG07278.1"/>
    </source>
</evidence>
<dbReference type="GO" id="GO:0016020">
    <property type="term" value="C:membrane"/>
    <property type="evidence" value="ECO:0007669"/>
    <property type="project" value="TreeGrafter"/>
</dbReference>
<dbReference type="InterPro" id="IPR050248">
    <property type="entry name" value="Polysacc_deacetylase_ArnD"/>
</dbReference>